<evidence type="ECO:0000313" key="2">
    <source>
        <dbReference type="Proteomes" id="UP001497535"/>
    </source>
</evidence>
<dbReference type="EMBL" id="CAVMJV010000140">
    <property type="protein sequence ID" value="CAK5111724.1"/>
    <property type="molecule type" value="Genomic_DNA"/>
</dbReference>
<reference evidence="1" key="1">
    <citation type="submission" date="2023-11" db="EMBL/GenBank/DDBJ databases">
        <authorList>
            <person name="Poullet M."/>
        </authorList>
    </citation>
    <scope>NUCLEOTIDE SEQUENCE</scope>
    <source>
        <strain evidence="1">E1834</strain>
    </source>
</reference>
<organism evidence="1 2">
    <name type="scientific">Meloidogyne enterolobii</name>
    <name type="common">Root-knot nematode worm</name>
    <name type="synonym">Meloidogyne mayaguensis</name>
    <dbReference type="NCBI Taxonomy" id="390850"/>
    <lineage>
        <taxon>Eukaryota</taxon>
        <taxon>Metazoa</taxon>
        <taxon>Ecdysozoa</taxon>
        <taxon>Nematoda</taxon>
        <taxon>Chromadorea</taxon>
        <taxon>Rhabditida</taxon>
        <taxon>Tylenchina</taxon>
        <taxon>Tylenchomorpha</taxon>
        <taxon>Tylenchoidea</taxon>
        <taxon>Meloidogynidae</taxon>
        <taxon>Meloidogyninae</taxon>
        <taxon>Meloidogyne</taxon>
    </lineage>
</organism>
<evidence type="ECO:0000313" key="1">
    <source>
        <dbReference type="EMBL" id="CAK5111724.1"/>
    </source>
</evidence>
<comment type="caution">
    <text evidence="1">The sequence shown here is derived from an EMBL/GenBank/DDBJ whole genome shotgun (WGS) entry which is preliminary data.</text>
</comment>
<accession>A0ACB1AXH9</accession>
<gene>
    <name evidence="1" type="ORF">MENTE1834_LOCUS44733</name>
</gene>
<keyword evidence="2" id="KW-1185">Reference proteome</keyword>
<name>A0ACB1AXH9_MELEN</name>
<dbReference type="Proteomes" id="UP001497535">
    <property type="component" value="Unassembled WGS sequence"/>
</dbReference>
<protein>
    <submittedName>
        <fullName evidence="1">Uncharacterized protein</fullName>
    </submittedName>
</protein>
<proteinExistence type="predicted"/>
<sequence length="53" mass="6466">MIVQLWMQLFVLWRGNVMVLIMNETELIEMSKYGVKKKFKIFRFFINFGAYVN</sequence>